<dbReference type="GeneID" id="81439815"/>
<evidence type="ECO:0000313" key="3">
    <source>
        <dbReference type="Proteomes" id="UP001147782"/>
    </source>
</evidence>
<dbReference type="RefSeq" id="XP_056552699.1">
    <property type="nucleotide sequence ID" value="XM_056700636.1"/>
</dbReference>
<dbReference type="EMBL" id="JAPZBS010000007">
    <property type="protein sequence ID" value="KAJ5367957.1"/>
    <property type="molecule type" value="Genomic_DNA"/>
</dbReference>
<reference evidence="2" key="1">
    <citation type="submission" date="2022-11" db="EMBL/GenBank/DDBJ databases">
        <authorList>
            <person name="Petersen C."/>
        </authorList>
    </citation>
    <scope>NUCLEOTIDE SEQUENCE</scope>
    <source>
        <strain evidence="2">IBT 29864</strain>
    </source>
</reference>
<dbReference type="OrthoDB" id="5401170at2759"/>
<evidence type="ECO:0000256" key="1">
    <source>
        <dbReference type="SAM" id="MobiDB-lite"/>
    </source>
</evidence>
<name>A0A9W9RWY4_9EURO</name>
<evidence type="ECO:0000313" key="2">
    <source>
        <dbReference type="EMBL" id="KAJ5367957.1"/>
    </source>
</evidence>
<reference evidence="2" key="2">
    <citation type="journal article" date="2023" name="IMA Fungus">
        <title>Comparative genomic study of the Penicillium genus elucidates a diverse pangenome and 15 lateral gene transfer events.</title>
        <authorList>
            <person name="Petersen C."/>
            <person name="Sorensen T."/>
            <person name="Nielsen M.R."/>
            <person name="Sondergaard T.E."/>
            <person name="Sorensen J.L."/>
            <person name="Fitzpatrick D.A."/>
            <person name="Frisvad J.C."/>
            <person name="Nielsen K.L."/>
        </authorList>
    </citation>
    <scope>NUCLEOTIDE SEQUENCE</scope>
    <source>
        <strain evidence="2">IBT 29864</strain>
    </source>
</reference>
<feature type="region of interest" description="Disordered" evidence="1">
    <location>
        <begin position="1"/>
        <end position="26"/>
    </location>
</feature>
<dbReference type="Proteomes" id="UP001147782">
    <property type="component" value="Unassembled WGS sequence"/>
</dbReference>
<organism evidence="2 3">
    <name type="scientific">Penicillium cataractarum</name>
    <dbReference type="NCBI Taxonomy" id="2100454"/>
    <lineage>
        <taxon>Eukaryota</taxon>
        <taxon>Fungi</taxon>
        <taxon>Dikarya</taxon>
        <taxon>Ascomycota</taxon>
        <taxon>Pezizomycotina</taxon>
        <taxon>Eurotiomycetes</taxon>
        <taxon>Eurotiomycetidae</taxon>
        <taxon>Eurotiales</taxon>
        <taxon>Aspergillaceae</taxon>
        <taxon>Penicillium</taxon>
    </lineage>
</organism>
<comment type="caution">
    <text evidence="2">The sequence shown here is derived from an EMBL/GenBank/DDBJ whole genome shotgun (WGS) entry which is preliminary data.</text>
</comment>
<dbReference type="AlphaFoldDB" id="A0A9W9RWY4"/>
<sequence>MNCPESPEFLRGLEGTDVTLDPPSEPPLGLARQTWVIDRKLSERLHCLTQQDVSEGLGLPYAAAKFLCHRKGNPGKNAFMRIYLQIPILGTQYQSHQVRRDQAAKPQPHMELTTLKALKTSGCDVVPDLLGYQEGQQGEDCIIPCGYITFVVWDKVPGEPLSADAFWALDLKSRQAIRERFREVFPKVKKCGYLPRRSTMSKIIYDNATGNMHLSGFARAGRTDKSEEWHDKYYVQFGLAKPSPKTMDCENDPAGWTW</sequence>
<gene>
    <name evidence="2" type="ORF">N7496_007717</name>
</gene>
<proteinExistence type="predicted"/>
<protein>
    <submittedName>
        <fullName evidence="2">Uncharacterized protein</fullName>
    </submittedName>
</protein>
<keyword evidence="3" id="KW-1185">Reference proteome</keyword>
<accession>A0A9W9RWY4</accession>